<gene>
    <name evidence="4" type="ORF">PSAL_006860</name>
</gene>
<dbReference type="Proteomes" id="UP000283786">
    <property type="component" value="Chromosome"/>
</dbReference>
<evidence type="ECO:0000256" key="1">
    <source>
        <dbReference type="ARBA" id="ARBA00022729"/>
    </source>
</evidence>
<dbReference type="Pfam" id="PF04355">
    <property type="entry name" value="BamE"/>
    <property type="match status" value="1"/>
</dbReference>
<protein>
    <recommendedName>
        <fullName evidence="3">Outer membrane protein assembly factor BamE domain-containing protein</fullName>
    </recommendedName>
</protein>
<evidence type="ECO:0000313" key="5">
    <source>
        <dbReference type="Proteomes" id="UP000283786"/>
    </source>
</evidence>
<sequence>MGRKRIRAGHLVACVALIGLSACVARYRNHGYIPDEATLSQVTVGVDTRETVEAVVGSPTTSGVENNGDFYYVRSRVREYGPNRPEIITREVLALSFNEAGILSNVESYGLEDGNLVVLTRRVTDSSTGDNTFIRQLLGNLGQIDPSSVIGTE</sequence>
<keyword evidence="1" id="KW-0732">Signal</keyword>
<dbReference type="RefSeq" id="WP_119839899.1">
    <property type="nucleotide sequence ID" value="NZ_CP060436.1"/>
</dbReference>
<dbReference type="GO" id="GO:0019867">
    <property type="term" value="C:outer membrane"/>
    <property type="evidence" value="ECO:0007669"/>
    <property type="project" value="InterPro"/>
</dbReference>
<organism evidence="4 5">
    <name type="scientific">Pseudooceanicola algae</name>
    <dbReference type="NCBI Taxonomy" id="1537215"/>
    <lineage>
        <taxon>Bacteria</taxon>
        <taxon>Pseudomonadati</taxon>
        <taxon>Pseudomonadota</taxon>
        <taxon>Alphaproteobacteria</taxon>
        <taxon>Rhodobacterales</taxon>
        <taxon>Paracoccaceae</taxon>
        <taxon>Pseudooceanicola</taxon>
    </lineage>
</organism>
<dbReference type="AlphaFoldDB" id="A0A418SDP6"/>
<dbReference type="OrthoDB" id="7203955at2"/>
<evidence type="ECO:0000259" key="3">
    <source>
        <dbReference type="Pfam" id="PF04355"/>
    </source>
</evidence>
<name>A0A418SDP6_9RHOB</name>
<feature type="domain" description="Outer membrane protein assembly factor BamE" evidence="3">
    <location>
        <begin position="31"/>
        <end position="106"/>
    </location>
</feature>
<evidence type="ECO:0000313" key="4">
    <source>
        <dbReference type="EMBL" id="QPM89466.1"/>
    </source>
</evidence>
<dbReference type="PROSITE" id="PS51257">
    <property type="entry name" value="PROKAR_LIPOPROTEIN"/>
    <property type="match status" value="1"/>
</dbReference>
<keyword evidence="5" id="KW-1185">Reference proteome</keyword>
<dbReference type="EMBL" id="CP060436">
    <property type="protein sequence ID" value="QPM89466.1"/>
    <property type="molecule type" value="Genomic_DNA"/>
</dbReference>
<dbReference type="KEGG" id="palw:PSAL_006860"/>
<keyword evidence="2" id="KW-0472">Membrane</keyword>
<dbReference type="Gene3D" id="3.30.1450.10">
    <property type="match status" value="1"/>
</dbReference>
<dbReference type="InterPro" id="IPR037873">
    <property type="entry name" value="BamE-like"/>
</dbReference>
<accession>A0A418SDP6</accession>
<dbReference type="InterPro" id="IPR007450">
    <property type="entry name" value="BamE_dom"/>
</dbReference>
<proteinExistence type="predicted"/>
<reference evidence="4 5" key="1">
    <citation type="submission" date="2020-08" db="EMBL/GenBank/DDBJ databases">
        <title>Genome sequence of Rhodobacteraceae bacterium Lw-13e.</title>
        <authorList>
            <person name="Poehlein A."/>
            <person name="Wolter L."/>
            <person name="Daniel R."/>
            <person name="Brinkhoff T."/>
        </authorList>
    </citation>
    <scope>NUCLEOTIDE SEQUENCE [LARGE SCALE GENOMIC DNA]</scope>
    <source>
        <strain evidence="4 5">Lw-13e</strain>
    </source>
</reference>
<evidence type="ECO:0000256" key="2">
    <source>
        <dbReference type="ARBA" id="ARBA00023136"/>
    </source>
</evidence>